<keyword evidence="10" id="KW-0963">Cytoplasm</keyword>
<dbReference type="Proteomes" id="UP001597124">
    <property type="component" value="Unassembled WGS sequence"/>
</dbReference>
<dbReference type="InterPro" id="IPR050092">
    <property type="entry name" value="RNase_H"/>
</dbReference>
<dbReference type="PROSITE" id="PS50879">
    <property type="entry name" value="RNASE_H_1"/>
    <property type="match status" value="1"/>
</dbReference>
<evidence type="ECO:0000313" key="13">
    <source>
        <dbReference type="Proteomes" id="UP001597124"/>
    </source>
</evidence>
<comment type="cofactor">
    <cofactor evidence="10">
        <name>Mg(2+)</name>
        <dbReference type="ChEBI" id="CHEBI:18420"/>
    </cofactor>
    <text evidence="10">Binds 1 Mg(2+) ion per subunit. May bind a second metal ion at a regulatory site, or after substrate binding.</text>
</comment>
<proteinExistence type="inferred from homology"/>
<dbReference type="CDD" id="cd09278">
    <property type="entry name" value="RNase_HI_prokaryote_like"/>
    <property type="match status" value="1"/>
</dbReference>
<dbReference type="PANTHER" id="PTHR10642:SF26">
    <property type="entry name" value="RIBONUCLEASE H1"/>
    <property type="match status" value="1"/>
</dbReference>
<feature type="binding site" evidence="10">
    <location>
        <position position="50"/>
    </location>
    <ligand>
        <name>Mg(2+)</name>
        <dbReference type="ChEBI" id="CHEBI:18420"/>
        <label>1</label>
    </ligand>
</feature>
<dbReference type="EC" id="3.1.26.4" evidence="4 10"/>
<sequence>MSAASDVEVFTDGACKGNPGPGGWGAILRAKGQERELRGAEPLTTNNRMELTAAIEALKALKRPCSVKLTTDSVYVRDGITKWVHGWQRNGWRTADKKPVKNADLWQALIAAAAPHRVEWHWVKGHNGHAENERADELANLAVAELSSA</sequence>
<evidence type="ECO:0000256" key="2">
    <source>
        <dbReference type="ARBA" id="ARBA00005300"/>
    </source>
</evidence>
<dbReference type="InterPro" id="IPR002156">
    <property type="entry name" value="RNaseH_domain"/>
</dbReference>
<organism evidence="12 13">
    <name type="scientific">Sphingosinicella xenopeptidilytica</name>
    <dbReference type="NCBI Taxonomy" id="364098"/>
    <lineage>
        <taxon>Bacteria</taxon>
        <taxon>Pseudomonadati</taxon>
        <taxon>Pseudomonadota</taxon>
        <taxon>Alphaproteobacteria</taxon>
        <taxon>Sphingomonadales</taxon>
        <taxon>Sphingosinicellaceae</taxon>
        <taxon>Sphingosinicella</taxon>
    </lineage>
</organism>
<comment type="similarity">
    <text evidence="2 10">Belongs to the RNase H family.</text>
</comment>
<accession>A0ABW3C7U2</accession>
<feature type="binding site" evidence="10">
    <location>
        <position position="72"/>
    </location>
    <ligand>
        <name>Mg(2+)</name>
        <dbReference type="ChEBI" id="CHEBI:18420"/>
        <label>1</label>
    </ligand>
</feature>
<keyword evidence="13" id="KW-1185">Reference proteome</keyword>
<keyword evidence="9 10" id="KW-0460">Magnesium</keyword>
<dbReference type="HAMAP" id="MF_00042">
    <property type="entry name" value="RNase_H"/>
    <property type="match status" value="1"/>
</dbReference>
<keyword evidence="8 10" id="KW-0378">Hydrolase</keyword>
<keyword evidence="5 10" id="KW-0540">Nuclease</keyword>
<gene>
    <name evidence="10 12" type="primary">rnhA</name>
    <name evidence="12" type="ORF">ACFQ00_15965</name>
</gene>
<dbReference type="Gene3D" id="3.30.420.10">
    <property type="entry name" value="Ribonuclease H-like superfamily/Ribonuclease H"/>
    <property type="match status" value="1"/>
</dbReference>
<dbReference type="SUPFAM" id="SSF53098">
    <property type="entry name" value="Ribonuclease H-like"/>
    <property type="match status" value="1"/>
</dbReference>
<comment type="function">
    <text evidence="10">Endonuclease that specifically degrades the RNA of RNA-DNA hybrids.</text>
</comment>
<keyword evidence="7 10" id="KW-0255">Endonuclease</keyword>
<evidence type="ECO:0000256" key="3">
    <source>
        <dbReference type="ARBA" id="ARBA00011245"/>
    </source>
</evidence>
<keyword evidence="6 10" id="KW-0479">Metal-binding</keyword>
<evidence type="ECO:0000256" key="1">
    <source>
        <dbReference type="ARBA" id="ARBA00000077"/>
    </source>
</evidence>
<dbReference type="NCBIfam" id="NF001236">
    <property type="entry name" value="PRK00203.1"/>
    <property type="match status" value="1"/>
</dbReference>
<evidence type="ECO:0000256" key="4">
    <source>
        <dbReference type="ARBA" id="ARBA00012180"/>
    </source>
</evidence>
<comment type="subcellular location">
    <subcellularLocation>
        <location evidence="10">Cytoplasm</location>
    </subcellularLocation>
</comment>
<feature type="domain" description="RNase H type-1" evidence="11">
    <location>
        <begin position="3"/>
        <end position="144"/>
    </location>
</feature>
<dbReference type="InterPro" id="IPR036397">
    <property type="entry name" value="RNaseH_sf"/>
</dbReference>
<dbReference type="EMBL" id="JBHTIK010000012">
    <property type="protein sequence ID" value="MFD0849832.1"/>
    <property type="molecule type" value="Genomic_DNA"/>
</dbReference>
<comment type="catalytic activity">
    <reaction evidence="1 10">
        <text>Endonucleolytic cleavage to 5'-phosphomonoester.</text>
        <dbReference type="EC" id="3.1.26.4"/>
    </reaction>
</comment>
<evidence type="ECO:0000259" key="11">
    <source>
        <dbReference type="PROSITE" id="PS50879"/>
    </source>
</evidence>
<feature type="binding site" evidence="10">
    <location>
        <position position="136"/>
    </location>
    <ligand>
        <name>Mg(2+)</name>
        <dbReference type="ChEBI" id="CHEBI:18420"/>
        <label>2</label>
    </ligand>
</feature>
<feature type="binding site" evidence="10">
    <location>
        <position position="12"/>
    </location>
    <ligand>
        <name>Mg(2+)</name>
        <dbReference type="ChEBI" id="CHEBI:18420"/>
        <label>1</label>
    </ligand>
</feature>
<evidence type="ECO:0000256" key="7">
    <source>
        <dbReference type="ARBA" id="ARBA00022759"/>
    </source>
</evidence>
<comment type="subunit">
    <text evidence="3 10">Monomer.</text>
</comment>
<evidence type="ECO:0000256" key="5">
    <source>
        <dbReference type="ARBA" id="ARBA00022722"/>
    </source>
</evidence>
<feature type="binding site" evidence="10">
    <location>
        <position position="12"/>
    </location>
    <ligand>
        <name>Mg(2+)</name>
        <dbReference type="ChEBI" id="CHEBI:18420"/>
        <label>2</label>
    </ligand>
</feature>
<evidence type="ECO:0000256" key="9">
    <source>
        <dbReference type="ARBA" id="ARBA00022842"/>
    </source>
</evidence>
<dbReference type="RefSeq" id="WP_381493003.1">
    <property type="nucleotide sequence ID" value="NZ_JBHTIK010000012.1"/>
</dbReference>
<dbReference type="InterPro" id="IPR022892">
    <property type="entry name" value="RNaseHI"/>
</dbReference>
<comment type="caution">
    <text evidence="12">The sequence shown here is derived from an EMBL/GenBank/DDBJ whole genome shotgun (WGS) entry which is preliminary data.</text>
</comment>
<reference evidence="13" key="1">
    <citation type="journal article" date="2019" name="Int. J. Syst. Evol. Microbiol.">
        <title>The Global Catalogue of Microorganisms (GCM) 10K type strain sequencing project: providing services to taxonomists for standard genome sequencing and annotation.</title>
        <authorList>
            <consortium name="The Broad Institute Genomics Platform"/>
            <consortium name="The Broad Institute Genome Sequencing Center for Infectious Disease"/>
            <person name="Wu L."/>
            <person name="Ma J."/>
        </authorList>
    </citation>
    <scope>NUCLEOTIDE SEQUENCE [LARGE SCALE GENOMIC DNA]</scope>
    <source>
        <strain evidence="13">CCUG 52537</strain>
    </source>
</reference>
<protein>
    <recommendedName>
        <fullName evidence="4 10">Ribonuclease H</fullName>
        <shortName evidence="10">RNase H</shortName>
        <ecNumber evidence="4 10">3.1.26.4</ecNumber>
    </recommendedName>
</protein>
<evidence type="ECO:0000256" key="8">
    <source>
        <dbReference type="ARBA" id="ARBA00022801"/>
    </source>
</evidence>
<name>A0ABW3C7U2_SPHXN</name>
<dbReference type="GO" id="GO:0004523">
    <property type="term" value="F:RNA-DNA hybrid ribonuclease activity"/>
    <property type="evidence" value="ECO:0007669"/>
    <property type="project" value="UniProtKB-EC"/>
</dbReference>
<evidence type="ECO:0000256" key="10">
    <source>
        <dbReference type="HAMAP-Rule" id="MF_00042"/>
    </source>
</evidence>
<dbReference type="PANTHER" id="PTHR10642">
    <property type="entry name" value="RIBONUCLEASE H1"/>
    <property type="match status" value="1"/>
</dbReference>
<dbReference type="InterPro" id="IPR012337">
    <property type="entry name" value="RNaseH-like_sf"/>
</dbReference>
<evidence type="ECO:0000256" key="6">
    <source>
        <dbReference type="ARBA" id="ARBA00022723"/>
    </source>
</evidence>
<dbReference type="Pfam" id="PF00075">
    <property type="entry name" value="RNase_H"/>
    <property type="match status" value="1"/>
</dbReference>
<evidence type="ECO:0000313" key="12">
    <source>
        <dbReference type="EMBL" id="MFD0849832.1"/>
    </source>
</evidence>